<reference evidence="2" key="1">
    <citation type="journal article" date="2021" name="PeerJ">
        <title>Extensive microbial diversity within the chicken gut microbiome revealed by metagenomics and culture.</title>
        <authorList>
            <person name="Gilroy R."/>
            <person name="Ravi A."/>
            <person name="Getino M."/>
            <person name="Pursley I."/>
            <person name="Horton D.L."/>
            <person name="Alikhan N.F."/>
            <person name="Baker D."/>
            <person name="Gharbi K."/>
            <person name="Hall N."/>
            <person name="Watson M."/>
            <person name="Adriaenssens E.M."/>
            <person name="Foster-Nyarko E."/>
            <person name="Jarju S."/>
            <person name="Secka A."/>
            <person name="Antonio M."/>
            <person name="Oren A."/>
            <person name="Chaudhuri R.R."/>
            <person name="La Ragione R."/>
            <person name="Hildebrand F."/>
            <person name="Pallen M.J."/>
        </authorList>
    </citation>
    <scope>NUCLEOTIDE SEQUENCE</scope>
    <source>
        <strain evidence="2">CHK178-16964</strain>
    </source>
</reference>
<dbReference type="InterPro" id="IPR021778">
    <property type="entry name" value="Se/S_carrier-like"/>
</dbReference>
<name>A0A9D2HKN4_9FIRM</name>
<comment type="caution">
    <text evidence="2">The sequence shown here is derived from an EMBL/GenBank/DDBJ whole genome shotgun (WGS) entry which is preliminary data.</text>
</comment>
<reference evidence="2" key="2">
    <citation type="submission" date="2021-04" db="EMBL/GenBank/DDBJ databases">
        <authorList>
            <person name="Gilroy R."/>
        </authorList>
    </citation>
    <scope>NUCLEOTIDE SEQUENCE</scope>
    <source>
        <strain evidence="2">CHK178-16964</strain>
    </source>
</reference>
<sequence length="78" mass="8646">MRRKENRMVIAFSATAEAAAMDEACRKDNMPGRLIPLPTVISAGCGFAWSAPADRGEELLQYMEEKGLSYEKAGIYFI</sequence>
<accession>A0A9D2HKN4</accession>
<dbReference type="Pfam" id="PF11823">
    <property type="entry name" value="Se_S_carrier"/>
    <property type="match status" value="1"/>
</dbReference>
<protein>
    <submittedName>
        <fullName evidence="2">DUF3343 domain-containing protein</fullName>
    </submittedName>
</protein>
<evidence type="ECO:0000313" key="2">
    <source>
        <dbReference type="EMBL" id="HJA72530.1"/>
    </source>
</evidence>
<feature type="domain" description="Putative Se/S carrier protein-like" evidence="1">
    <location>
        <begin position="8"/>
        <end position="72"/>
    </location>
</feature>
<gene>
    <name evidence="2" type="ORF">IAA07_13320</name>
</gene>
<proteinExistence type="predicted"/>
<evidence type="ECO:0000313" key="3">
    <source>
        <dbReference type="Proteomes" id="UP000823900"/>
    </source>
</evidence>
<evidence type="ECO:0000259" key="1">
    <source>
        <dbReference type="Pfam" id="PF11823"/>
    </source>
</evidence>
<dbReference type="Proteomes" id="UP000823900">
    <property type="component" value="Unassembled WGS sequence"/>
</dbReference>
<organism evidence="2 3">
    <name type="scientific">Candidatus Lachnoclostridium stercoravium</name>
    <dbReference type="NCBI Taxonomy" id="2838633"/>
    <lineage>
        <taxon>Bacteria</taxon>
        <taxon>Bacillati</taxon>
        <taxon>Bacillota</taxon>
        <taxon>Clostridia</taxon>
        <taxon>Lachnospirales</taxon>
        <taxon>Lachnospiraceae</taxon>
    </lineage>
</organism>
<dbReference type="AlphaFoldDB" id="A0A9D2HKN4"/>
<dbReference type="EMBL" id="DWZA01000109">
    <property type="protein sequence ID" value="HJA72530.1"/>
    <property type="molecule type" value="Genomic_DNA"/>
</dbReference>